<comment type="subcellular location">
    <subcellularLocation>
        <location evidence="1">Membrane</location>
        <topology evidence="1">Multi-pass membrane protein</topology>
    </subcellularLocation>
</comment>
<evidence type="ECO:0000256" key="6">
    <source>
        <dbReference type="ARBA" id="ARBA00022989"/>
    </source>
</evidence>
<name>A0A6P3FXD3_OCTDE</name>
<sequence>MIRKLFMILLMLLLTPGEARKSFLSFLNIGKTETLFFTKTEETIIVESSYKGKRANSSYLFVQTEDPKILQVLNVTKTLSGITKFAINLMTDQEGETNLTIQLWDPEGRQERLVEEIRNVKVKVSKQTKDSLFPAPVHVDRRILMLILSMILLNKCAFGCKIELQVLQMVWKRPLPVLLGAVTQFFLMPFCGFLLSQILALPKAQAFGFVMTCTCPGGGGGYIFALLLEGDVTLSILMTCTSTLLALMMMPINSYIYSRILGLSAIFHIPVNRIVSTLLFIVIPVSVGIIIRHRIPEKANLLERIIRPLSFVLMFTGMYLTFRMGSTFLKLANLEALLLGLSVPALGLLFGYSFAKVCVLPLPVCKTVAIESGMLNSFLALAIIQLSFSQSVADLASVAPFLVSVCSICEILLILLVHKAKNCL</sequence>
<proteinExistence type="inferred from homology"/>
<evidence type="ECO:0000256" key="1">
    <source>
        <dbReference type="ARBA" id="ARBA00004141"/>
    </source>
</evidence>
<dbReference type="InParanoid" id="A0A6P3FXD3"/>
<dbReference type="PANTHER" id="PTHR10361">
    <property type="entry name" value="SODIUM-BILE ACID COTRANSPORTER"/>
    <property type="match status" value="1"/>
</dbReference>
<comment type="similarity">
    <text evidence="2">Belongs to the bile acid:sodium symporter (BASS) (TC 2.A.28) family.</text>
</comment>
<feature type="signal peptide" evidence="9">
    <location>
        <begin position="1"/>
        <end position="19"/>
    </location>
</feature>
<feature type="transmembrane region" description="Helical" evidence="8">
    <location>
        <begin position="274"/>
        <end position="293"/>
    </location>
</feature>
<dbReference type="GO" id="GO:0016020">
    <property type="term" value="C:membrane"/>
    <property type="evidence" value="ECO:0007669"/>
    <property type="project" value="UniProtKB-SubCell"/>
</dbReference>
<feature type="transmembrane region" description="Helical" evidence="8">
    <location>
        <begin position="398"/>
        <end position="417"/>
    </location>
</feature>
<keyword evidence="11" id="KW-1185">Reference proteome</keyword>
<dbReference type="InterPro" id="IPR002657">
    <property type="entry name" value="BilAc:Na_symport/Acr3"/>
</dbReference>
<dbReference type="InterPro" id="IPR004710">
    <property type="entry name" value="Bilac:Na_transpt"/>
</dbReference>
<feature type="transmembrane region" description="Helical" evidence="8">
    <location>
        <begin position="176"/>
        <end position="200"/>
    </location>
</feature>
<feature type="transmembrane region" description="Helical" evidence="8">
    <location>
        <begin position="234"/>
        <end position="254"/>
    </location>
</feature>
<protein>
    <submittedName>
        <fullName evidence="12">Sodium/bile acid cotransporter 5</fullName>
    </submittedName>
</protein>
<dbReference type="InterPro" id="IPR038770">
    <property type="entry name" value="Na+/solute_symporter_sf"/>
</dbReference>
<keyword evidence="9" id="KW-0732">Signal</keyword>
<dbReference type="Gene3D" id="1.20.1530.20">
    <property type="match status" value="1"/>
</dbReference>
<evidence type="ECO:0000256" key="4">
    <source>
        <dbReference type="ARBA" id="ARBA00022692"/>
    </source>
</evidence>
<evidence type="ECO:0000256" key="5">
    <source>
        <dbReference type="ARBA" id="ARBA00022847"/>
    </source>
</evidence>
<evidence type="ECO:0000256" key="3">
    <source>
        <dbReference type="ARBA" id="ARBA00022448"/>
    </source>
</evidence>
<gene>
    <name evidence="12" type="primary">Slc10a5</name>
</gene>
<dbReference type="GeneID" id="101571950"/>
<dbReference type="GO" id="GO:0008508">
    <property type="term" value="F:bile acid:sodium symporter activity"/>
    <property type="evidence" value="ECO:0007669"/>
    <property type="project" value="TreeGrafter"/>
</dbReference>
<evidence type="ECO:0000259" key="10">
    <source>
        <dbReference type="Pfam" id="PF24690"/>
    </source>
</evidence>
<reference evidence="12" key="1">
    <citation type="submission" date="2025-08" db="UniProtKB">
        <authorList>
            <consortium name="RefSeq"/>
        </authorList>
    </citation>
    <scope>IDENTIFICATION</scope>
</reference>
<keyword evidence="4 8" id="KW-0812">Transmembrane</keyword>
<evidence type="ECO:0000256" key="7">
    <source>
        <dbReference type="ARBA" id="ARBA00023136"/>
    </source>
</evidence>
<evidence type="ECO:0000256" key="8">
    <source>
        <dbReference type="SAM" id="Phobius"/>
    </source>
</evidence>
<feature type="domain" description="NTCP5/P3 N-terminal" evidence="10">
    <location>
        <begin position="26"/>
        <end position="125"/>
    </location>
</feature>
<evidence type="ECO:0000256" key="2">
    <source>
        <dbReference type="ARBA" id="ARBA00006528"/>
    </source>
</evidence>
<dbReference type="Pfam" id="PF01758">
    <property type="entry name" value="SBF"/>
    <property type="match status" value="1"/>
</dbReference>
<evidence type="ECO:0000256" key="9">
    <source>
        <dbReference type="SAM" id="SignalP"/>
    </source>
</evidence>
<dbReference type="AlphaFoldDB" id="A0A6P3FXD3"/>
<evidence type="ECO:0000313" key="11">
    <source>
        <dbReference type="Proteomes" id="UP000515203"/>
    </source>
</evidence>
<dbReference type="RefSeq" id="XP_004649148.2">
    <property type="nucleotide sequence ID" value="XM_004649091.3"/>
</dbReference>
<feature type="chain" id="PRO_5028401705" evidence="9">
    <location>
        <begin position="20"/>
        <end position="424"/>
    </location>
</feature>
<dbReference type="CTD" id="347051"/>
<keyword evidence="6 8" id="KW-1133">Transmembrane helix</keyword>
<dbReference type="Proteomes" id="UP000515203">
    <property type="component" value="Unplaced"/>
</dbReference>
<keyword evidence="7 8" id="KW-0472">Membrane</keyword>
<feature type="transmembrane region" description="Helical" evidence="8">
    <location>
        <begin position="206"/>
        <end position="227"/>
    </location>
</feature>
<keyword evidence="3" id="KW-0813">Transport</keyword>
<dbReference type="Pfam" id="PF24690">
    <property type="entry name" value="NTCP5_P3_N"/>
    <property type="match status" value="1"/>
</dbReference>
<feature type="transmembrane region" description="Helical" evidence="8">
    <location>
        <begin position="334"/>
        <end position="355"/>
    </location>
</feature>
<keyword evidence="5" id="KW-0769">Symport</keyword>
<feature type="transmembrane region" description="Helical" evidence="8">
    <location>
        <begin position="305"/>
        <end position="322"/>
    </location>
</feature>
<dbReference type="InterPro" id="IPR057103">
    <property type="entry name" value="NTCP5_P3_N"/>
</dbReference>
<accession>A0A6P3FXD3</accession>
<organism evidence="11 12">
    <name type="scientific">Octodon degus</name>
    <name type="common">Degu</name>
    <name type="synonym">Sciurus degus</name>
    <dbReference type="NCBI Taxonomy" id="10160"/>
    <lineage>
        <taxon>Eukaryota</taxon>
        <taxon>Metazoa</taxon>
        <taxon>Chordata</taxon>
        <taxon>Craniata</taxon>
        <taxon>Vertebrata</taxon>
        <taxon>Euteleostomi</taxon>
        <taxon>Mammalia</taxon>
        <taxon>Eutheria</taxon>
        <taxon>Euarchontoglires</taxon>
        <taxon>Glires</taxon>
        <taxon>Rodentia</taxon>
        <taxon>Hystricomorpha</taxon>
        <taxon>Octodontidae</taxon>
        <taxon>Octodon</taxon>
    </lineage>
</organism>
<dbReference type="OrthoDB" id="203097at2759"/>
<dbReference type="PANTHER" id="PTHR10361:SF29">
    <property type="entry name" value="SODIUM_BILE ACID COTRANSPORTER 5"/>
    <property type="match status" value="1"/>
</dbReference>
<evidence type="ECO:0000313" key="12">
    <source>
        <dbReference type="RefSeq" id="XP_004649148.2"/>
    </source>
</evidence>